<dbReference type="EMBL" id="CP011056">
    <property type="protein sequence ID" value="AKA76277.1"/>
    <property type="molecule type" value="Genomic_DNA"/>
</dbReference>
<dbReference type="EMBL" id="CP033239">
    <property type="protein sequence ID" value="AZF78521.1"/>
    <property type="molecule type" value="Genomic_DNA"/>
</dbReference>
<dbReference type="GO" id="GO:0006368">
    <property type="term" value="P:transcription elongation by RNA polymerase II"/>
    <property type="evidence" value="ECO:0007669"/>
    <property type="project" value="TreeGrafter"/>
</dbReference>
<dbReference type="Proteomes" id="UP000282269">
    <property type="component" value="Chromosome"/>
</dbReference>
<evidence type="ECO:0000313" key="16">
    <source>
        <dbReference type="Proteomes" id="UP000033085"/>
    </source>
</evidence>
<accession>A0A0E3K8R4</accession>
<dbReference type="EMBL" id="CP011057">
    <property type="protein sequence ID" value="AKA78969.1"/>
    <property type="molecule type" value="Genomic_DNA"/>
</dbReference>
<name>A0A0E3K8R4_SACSO</name>
<evidence type="ECO:0000313" key="13">
    <source>
        <dbReference type="EMBL" id="QPG50567.1"/>
    </source>
</evidence>
<evidence type="ECO:0000313" key="15">
    <source>
        <dbReference type="Proteomes" id="UP000033057"/>
    </source>
</evidence>
<feature type="region of interest" description="Disordered" evidence="2">
    <location>
        <begin position="82"/>
        <end position="107"/>
    </location>
</feature>
<evidence type="ECO:0000313" key="18">
    <source>
        <dbReference type="Proteomes" id="UP000076770"/>
    </source>
</evidence>
<evidence type="ECO:0000313" key="7">
    <source>
        <dbReference type="EMBL" id="AZF70667.1"/>
    </source>
</evidence>
<dbReference type="GeneID" id="1455410"/>
<dbReference type="NCBIfam" id="NF011482">
    <property type="entry name" value="PRK14892.1"/>
    <property type="match status" value="1"/>
</dbReference>
<evidence type="ECO:0000313" key="23">
    <source>
        <dbReference type="Proteomes" id="UP000275843"/>
    </source>
</evidence>
<evidence type="ECO:0000313" key="17">
    <source>
        <dbReference type="Proteomes" id="UP000033106"/>
    </source>
</evidence>
<evidence type="ECO:0000313" key="20">
    <source>
        <dbReference type="Proteomes" id="UP000269431"/>
    </source>
</evidence>
<feature type="compositionally biased region" description="Acidic residues" evidence="2">
    <location>
        <begin position="87"/>
        <end position="99"/>
    </location>
</feature>
<evidence type="ECO:0000313" key="8">
    <source>
        <dbReference type="EMBL" id="AZF73287.1"/>
    </source>
</evidence>
<reference evidence="13 26" key="6">
    <citation type="journal article" date="2020" name="Nat. Commun.">
        <title>The structures of two archaeal type IV pili illuminate evolutionary relationships.</title>
        <authorList>
            <person name="Wang F."/>
            <person name="Baquero D.P."/>
            <person name="Su Z."/>
            <person name="Beltran L.C."/>
            <person name="Prangishvili D."/>
            <person name="Krupovic M."/>
            <person name="Egelman E.H."/>
        </authorList>
    </citation>
    <scope>NUCLEOTIDE SEQUENCE [LARGE SCALE GENOMIC DNA]</scope>
    <source>
        <strain evidence="13 26">POZ149</strain>
    </source>
</reference>
<dbReference type="Proteomes" id="UP000273194">
    <property type="component" value="Chromosome"/>
</dbReference>
<dbReference type="KEGG" id="ssof:SULC_1279"/>
<dbReference type="OMA" id="KIFTCPH"/>
<dbReference type="GO" id="GO:0003746">
    <property type="term" value="F:translation elongation factor activity"/>
    <property type="evidence" value="ECO:0007669"/>
    <property type="project" value="UniProtKB-KW"/>
</dbReference>
<dbReference type="RefSeq" id="WP_009990531.1">
    <property type="nucleotide sequence ID" value="NZ_CP011055.2"/>
</dbReference>
<evidence type="ECO:0000313" key="10">
    <source>
        <dbReference type="EMBL" id="AZF78521.1"/>
    </source>
</evidence>
<evidence type="ECO:0000256" key="1">
    <source>
        <dbReference type="ARBA" id="ARBA00022833"/>
    </source>
</evidence>
<evidence type="ECO:0000313" key="26">
    <source>
        <dbReference type="Proteomes" id="UP000594632"/>
    </source>
</evidence>
<reference evidence="14" key="2">
    <citation type="submission" date="2016-04" db="EMBL/GenBank/DDBJ databases">
        <authorList>
            <person name="Evans L.H."/>
            <person name="Alamgir A."/>
            <person name="Owens N."/>
            <person name="Weber N.D."/>
            <person name="Virtaneva K."/>
            <person name="Barbian K."/>
            <person name="Babar A."/>
            <person name="Rosenke K."/>
        </authorList>
    </citation>
    <scope>NUCLEOTIDE SEQUENCE</scope>
    <source>
        <strain evidence="14">P1</strain>
    </source>
</reference>
<evidence type="ECO:0000313" key="14">
    <source>
        <dbReference type="EMBL" id="SAI83799.1"/>
    </source>
</evidence>
<dbReference type="PANTHER" id="PTHR20934">
    <property type="entry name" value="TRANSCRIPTION ELONGATION FACTOR 1 HOMOLOG"/>
    <property type="match status" value="1"/>
</dbReference>
<evidence type="ECO:0000313" key="11">
    <source>
        <dbReference type="EMBL" id="AZF81125.1"/>
    </source>
</evidence>
<evidence type="ECO:0000256" key="2">
    <source>
        <dbReference type="SAM" id="MobiDB-lite"/>
    </source>
</evidence>
<dbReference type="AlphaFoldDB" id="A0A0E3K8R4"/>
<dbReference type="KEGG" id="ssoa:SULA_1280"/>
<dbReference type="Pfam" id="PF05129">
    <property type="entry name" value="Zn_ribbon_Elf1"/>
    <property type="match status" value="1"/>
</dbReference>
<dbReference type="OrthoDB" id="15334at2157"/>
<dbReference type="Gene3D" id="2.20.25.190">
    <property type="match status" value="1"/>
</dbReference>
<evidence type="ECO:0000313" key="24">
    <source>
        <dbReference type="Proteomes" id="UP000278715"/>
    </source>
</evidence>
<sequence length="107" mass="12251">MGGKRRKRTKIIRVKPKLPKTFECPRCGKVSVSVKIKDNIATITCGSCGLYTEVEVPPVFDEANAYSKFIDMYLEGRLQIKERTNENTEEENEIEGESEEISHRQVE</sequence>
<dbReference type="SUPFAM" id="SSF57783">
    <property type="entry name" value="Zinc beta-ribbon"/>
    <property type="match status" value="1"/>
</dbReference>
<dbReference type="EMBL" id="CP033240">
    <property type="protein sequence ID" value="AZF81125.1"/>
    <property type="molecule type" value="Genomic_DNA"/>
</dbReference>
<evidence type="ECO:0000313" key="12">
    <source>
        <dbReference type="EMBL" id="AZF83764.1"/>
    </source>
</evidence>
<evidence type="ECO:0000313" key="4">
    <source>
        <dbReference type="EMBL" id="AKA76277.1"/>
    </source>
</evidence>
<dbReference type="Proteomes" id="UP000269431">
    <property type="component" value="Chromosome"/>
</dbReference>
<evidence type="ECO:0000313" key="21">
    <source>
        <dbReference type="Proteomes" id="UP000273194"/>
    </source>
</evidence>
<dbReference type="EMBL" id="CP033235">
    <property type="protein sequence ID" value="AZF68047.1"/>
    <property type="molecule type" value="Genomic_DNA"/>
</dbReference>
<evidence type="ECO:0000313" key="6">
    <source>
        <dbReference type="EMBL" id="AZF68047.1"/>
    </source>
</evidence>
<dbReference type="Proteomes" id="UP000275843">
    <property type="component" value="Chromosome"/>
</dbReference>
<dbReference type="EMBL" id="CP033241">
    <property type="protein sequence ID" value="AZF83764.1"/>
    <property type="molecule type" value="Genomic_DNA"/>
</dbReference>
<organism evidence="4 15">
    <name type="scientific">Saccharolobus solfataricus</name>
    <name type="common">Sulfolobus solfataricus</name>
    <dbReference type="NCBI Taxonomy" id="2287"/>
    <lineage>
        <taxon>Archaea</taxon>
        <taxon>Thermoproteota</taxon>
        <taxon>Thermoprotei</taxon>
        <taxon>Sulfolobales</taxon>
        <taxon>Sulfolobaceae</taxon>
        <taxon>Saccharolobus</taxon>
    </lineage>
</organism>
<dbReference type="Proteomes" id="UP000594632">
    <property type="component" value="Chromosome"/>
</dbReference>
<evidence type="ECO:0000313" key="3">
    <source>
        <dbReference type="EMBL" id="AKA73579.1"/>
    </source>
</evidence>
<reference evidence="18" key="3">
    <citation type="submission" date="2016-04" db="EMBL/GenBank/DDBJ databases">
        <authorList>
            <person name="Shah S.A."/>
            <person name="Garrett R.A."/>
        </authorList>
    </citation>
    <scope>NUCLEOTIDE SEQUENCE [LARGE SCALE GENOMIC DNA]</scope>
    <source>
        <strain evidence="18">ATCC 35091 / DSM 1616 / JCM 8930 / NBRC 15331 / P1</strain>
    </source>
</reference>
<dbReference type="Proteomes" id="UP000033085">
    <property type="component" value="Chromosome"/>
</dbReference>
<evidence type="ECO:0000313" key="19">
    <source>
        <dbReference type="Proteomes" id="UP000267993"/>
    </source>
</evidence>
<evidence type="ECO:0000313" key="25">
    <source>
        <dbReference type="Proteomes" id="UP000282269"/>
    </source>
</evidence>
<dbReference type="InterPro" id="IPR007808">
    <property type="entry name" value="Elf1"/>
</dbReference>
<reference evidence="19 20" key="4">
    <citation type="journal article" date="2018" name="Proc. Natl. Acad. Sci. U.S.A.">
        <title>Nonmutational mechanism of inheritance in the Archaeon Sulfolobus solfataricus.</title>
        <authorList>
            <person name="Payne S."/>
            <person name="McCarthy S."/>
            <person name="Johnson T."/>
            <person name="North E."/>
            <person name="Blum P."/>
        </authorList>
    </citation>
    <scope>NUCLEOTIDE SEQUENCE [LARGE SCALE GENOMIC DNA]</scope>
    <source>
        <strain evidence="7 19">SARC-H</strain>
        <strain evidence="8 23">SARC-I</strain>
        <strain evidence="10 24">SARC-N</strain>
        <strain evidence="11 25">SARC-O</strain>
        <strain evidence="12 20">SUL120</strain>
        <strain evidence="6 21">SULG</strain>
        <strain evidence="9 22">SULM</strain>
    </source>
</reference>
<dbReference type="Proteomes" id="UP000278715">
    <property type="component" value="Chromosome"/>
</dbReference>
<dbReference type="EMBL" id="CP033238">
    <property type="protein sequence ID" value="AZF75912.1"/>
    <property type="molecule type" value="Genomic_DNA"/>
</dbReference>
<proteinExistence type="predicted"/>
<dbReference type="GeneID" id="44129233"/>
<dbReference type="PATRIC" id="fig|2287.6.peg.1332"/>
<dbReference type="Proteomes" id="UP000033057">
    <property type="component" value="Chromosome"/>
</dbReference>
<keyword evidence="4" id="KW-0251">Elongation factor</keyword>
<dbReference type="EMBL" id="CP033237">
    <property type="protein sequence ID" value="AZF73287.1"/>
    <property type="molecule type" value="Genomic_DNA"/>
</dbReference>
<dbReference type="EMBL" id="CP050869">
    <property type="protein sequence ID" value="QPG50567.1"/>
    <property type="molecule type" value="Genomic_DNA"/>
</dbReference>
<evidence type="ECO:0000313" key="9">
    <source>
        <dbReference type="EMBL" id="AZF75912.1"/>
    </source>
</evidence>
<gene>
    <name evidence="13" type="ORF">HFC64_12810</name>
    <name evidence="14" type="ORF">SSOP1_0245</name>
    <name evidence="5" type="ORF">SULA_1280</name>
    <name evidence="3" type="ORF">SULB_1281</name>
    <name evidence="4" type="ORF">SULC_1279</name>
    <name evidence="6" type="ORF">SULG_06335</name>
    <name evidence="7" type="ORF">SULH_06335</name>
    <name evidence="8" type="ORF">SULI_06335</name>
    <name evidence="9" type="ORF">SULM_06335</name>
    <name evidence="10" type="ORF">SULN_06335</name>
    <name evidence="11" type="ORF">SULO_06345</name>
    <name evidence="12" type="ORF">SULZ_06580</name>
</gene>
<dbReference type="Proteomes" id="UP000267993">
    <property type="component" value="Chromosome"/>
</dbReference>
<reference evidence="4" key="5">
    <citation type="submission" date="2018-10" db="EMBL/GenBank/DDBJ databases">
        <authorList>
            <person name="McCarthy S."/>
            <person name="Gradnigo J."/>
            <person name="Johnson T."/>
            <person name="Payne S."/>
            <person name="Lipzen A."/>
            <person name="Schackwitz W."/>
            <person name="Martin J."/>
            <person name="Moriyama E."/>
            <person name="Blum P."/>
        </authorList>
    </citation>
    <scope>NUCLEOTIDE SEQUENCE</scope>
    <source>
        <strain evidence="3">SARC-B</strain>
        <strain evidence="4">SARC-C</strain>
        <strain evidence="5">SULA</strain>
    </source>
</reference>
<evidence type="ECO:0000313" key="22">
    <source>
        <dbReference type="Proteomes" id="UP000273443"/>
    </source>
</evidence>
<dbReference type="EMBL" id="CP011055">
    <property type="protein sequence ID" value="AKA73579.1"/>
    <property type="molecule type" value="Genomic_DNA"/>
</dbReference>
<dbReference type="Proteomes" id="UP000076770">
    <property type="component" value="Chromosome i"/>
</dbReference>
<dbReference type="PANTHER" id="PTHR20934:SF0">
    <property type="entry name" value="TRANSCRIPTION ELONGATION FACTOR 1 HOMOLOG"/>
    <property type="match status" value="1"/>
</dbReference>
<dbReference type="KEGG" id="ssol:SULB_1281"/>
<keyword evidence="4" id="KW-0648">Protein biosynthesis</keyword>
<protein>
    <submittedName>
        <fullName evidence="4">Transcription elongation factor</fullName>
    </submittedName>
    <submittedName>
        <fullName evidence="14">Transcriptional regulator</fullName>
    </submittedName>
</protein>
<reference evidence="15 16" key="1">
    <citation type="journal article" date="2015" name="Genome Announc.">
        <title>Complete Genome Sequence of Sulfolobus solfataricus Strain 98/2 and Evolved Derivatives.</title>
        <authorList>
            <person name="McCarthy S."/>
            <person name="Gradnigo J."/>
            <person name="Johnson T."/>
            <person name="Payne S."/>
            <person name="Lipzen A."/>
            <person name="Martin J."/>
            <person name="Schackwitz W."/>
            <person name="Moriyama E."/>
            <person name="Blum P."/>
        </authorList>
    </citation>
    <scope>NUCLEOTIDE SEQUENCE [LARGE SCALE GENOMIC DNA]</scope>
    <source>
        <strain evidence="15">98/2 SULC</strain>
        <strain evidence="3">SARC-B</strain>
        <strain evidence="4">SARC-C</strain>
        <strain evidence="5 17">SULA</strain>
        <strain evidence="16">SULB</strain>
    </source>
</reference>
<dbReference type="Proteomes" id="UP000273443">
    <property type="component" value="Chromosome"/>
</dbReference>
<dbReference type="EMBL" id="CP033236">
    <property type="protein sequence ID" value="AZF70667.1"/>
    <property type="molecule type" value="Genomic_DNA"/>
</dbReference>
<dbReference type="InterPro" id="IPR038567">
    <property type="entry name" value="T_Elf1_sf"/>
</dbReference>
<dbReference type="EMBL" id="LT549890">
    <property type="protein sequence ID" value="SAI83799.1"/>
    <property type="molecule type" value="Genomic_DNA"/>
</dbReference>
<dbReference type="Proteomes" id="UP000033106">
    <property type="component" value="Chromosome"/>
</dbReference>
<keyword evidence="1" id="KW-0862">Zinc</keyword>
<evidence type="ECO:0000313" key="5">
    <source>
        <dbReference type="EMBL" id="AKA78969.1"/>
    </source>
</evidence>